<dbReference type="Gene3D" id="3.50.50.60">
    <property type="entry name" value="FAD/NAD(P)-binding domain"/>
    <property type="match status" value="2"/>
</dbReference>
<dbReference type="STRING" id="1121428.DESHY_60253"/>
<organism evidence="1 2">
    <name type="scientific">Desulforamulus hydrothermalis Lam5 = DSM 18033</name>
    <dbReference type="NCBI Taxonomy" id="1121428"/>
    <lineage>
        <taxon>Bacteria</taxon>
        <taxon>Bacillati</taxon>
        <taxon>Bacillota</taxon>
        <taxon>Clostridia</taxon>
        <taxon>Eubacteriales</taxon>
        <taxon>Peptococcaceae</taxon>
        <taxon>Desulforamulus</taxon>
    </lineage>
</organism>
<protein>
    <submittedName>
        <fullName evidence="1">FAD dependent oxidoreductase</fullName>
    </submittedName>
</protein>
<dbReference type="Proteomes" id="UP000009315">
    <property type="component" value="Unassembled WGS sequence"/>
</dbReference>
<dbReference type="AlphaFoldDB" id="K8EKK2"/>
<accession>K8EKK2</accession>
<dbReference type="PRINTS" id="PR00420">
    <property type="entry name" value="RNGMNOXGNASE"/>
</dbReference>
<dbReference type="PROSITE" id="PS51257">
    <property type="entry name" value="PROKAR_LIPOPROTEIN"/>
    <property type="match status" value="1"/>
</dbReference>
<dbReference type="eggNOG" id="COG0644">
    <property type="taxonomic scope" value="Bacteria"/>
</dbReference>
<keyword evidence="2" id="KW-1185">Reference proteome</keyword>
<evidence type="ECO:0000313" key="2">
    <source>
        <dbReference type="Proteomes" id="UP000009315"/>
    </source>
</evidence>
<dbReference type="OrthoDB" id="25353at2"/>
<proteinExistence type="predicted"/>
<dbReference type="SUPFAM" id="SSF51905">
    <property type="entry name" value="FAD/NAD(P)-binding domain"/>
    <property type="match status" value="1"/>
</dbReference>
<dbReference type="RefSeq" id="WP_008412867.1">
    <property type="nucleotide sequence ID" value="NZ_CAOS01000013.1"/>
</dbReference>
<dbReference type="InterPro" id="IPR050407">
    <property type="entry name" value="Geranylgeranyl_reductase"/>
</dbReference>
<dbReference type="InterPro" id="IPR036188">
    <property type="entry name" value="FAD/NAD-bd_sf"/>
</dbReference>
<dbReference type="Pfam" id="PF13450">
    <property type="entry name" value="NAD_binding_8"/>
    <property type="match status" value="1"/>
</dbReference>
<dbReference type="PANTHER" id="PTHR42685:SF22">
    <property type="entry name" value="CONDITIONED MEDIUM FACTOR RECEPTOR 1"/>
    <property type="match status" value="1"/>
</dbReference>
<gene>
    <name evidence="1" type="ORF">DESHY_60253</name>
</gene>
<dbReference type="EMBL" id="CAOS01000013">
    <property type="protein sequence ID" value="CCO09081.1"/>
    <property type="molecule type" value="Genomic_DNA"/>
</dbReference>
<dbReference type="PANTHER" id="PTHR42685">
    <property type="entry name" value="GERANYLGERANYL DIPHOSPHATE REDUCTASE"/>
    <property type="match status" value="1"/>
</dbReference>
<name>K8EKK2_9FIRM</name>
<comment type="caution">
    <text evidence="1">The sequence shown here is derived from an EMBL/GenBank/DDBJ whole genome shotgun (WGS) entry which is preliminary data.</text>
</comment>
<sequence length="357" mass="40369">MKVAIVGAGLAGLACALELEKLGVQPVVFEQRHRLGSPFPFAAMLLDFIFHPVKDQLQELRNQYHINLKPIGEIRLLRLQGPRTSYNVRGHLGYILLRGQNQESIENQLASGLKTPVRFVSPVAPKDLLKDFDYIVVADGSKKYAQELGIWQSTYRAWVRGANITGKFNPREVRFWFNTGYAKSGFACMVPLGIDRAVLTLSVPQIDHQELDKYWQDFIKQEKIHADQVLKWETRSESGLVFPHRIGNTFLAGNSGGFVSGWLGFGVFSCLISGVETARAIALGQNYEKRVSFLQQIMERQARCRMFWNTLNNHNLDNIITLLGNPITSPLWHGNPNVTKLADHLIAFWLKNSCHLN</sequence>
<reference evidence="1 2" key="1">
    <citation type="journal article" date="2013" name="Genome Announc.">
        <title>Genome Sequence of the Sulfate-Reducing Bacterium Desulfotomaculum hydrothermale Lam5(T).</title>
        <authorList>
            <person name="Amin O."/>
            <person name="Fardeau M.L."/>
            <person name="Valette O."/>
            <person name="Hirschler-Rea A."/>
            <person name="Barbe V."/>
            <person name="Medigue C."/>
            <person name="Vacherie B."/>
            <person name="Ollivier B."/>
            <person name="Bertin P.N."/>
            <person name="Dolla A."/>
        </authorList>
    </citation>
    <scope>NUCLEOTIDE SEQUENCE [LARGE SCALE GENOMIC DNA]</scope>
    <source>
        <strain evidence="2">Lam5 / DSM 18033</strain>
    </source>
</reference>
<evidence type="ECO:0000313" key="1">
    <source>
        <dbReference type="EMBL" id="CCO09081.1"/>
    </source>
</evidence>